<dbReference type="InterPro" id="IPR005036">
    <property type="entry name" value="CBM21_dom"/>
</dbReference>
<proteinExistence type="predicted"/>
<feature type="compositionally biased region" description="Low complexity" evidence="1">
    <location>
        <begin position="512"/>
        <end position="532"/>
    </location>
</feature>
<dbReference type="Proteomes" id="UP000748025">
    <property type="component" value="Unassembled WGS sequence"/>
</dbReference>
<dbReference type="InterPro" id="IPR050782">
    <property type="entry name" value="PP1_regulatory_subunit_3"/>
</dbReference>
<dbReference type="PANTHER" id="PTHR12307">
    <property type="entry name" value="PROTEIN PHOSPHATASE 1 REGULATORY SUBUNIT"/>
    <property type="match status" value="1"/>
</dbReference>
<organism evidence="3 4">
    <name type="scientific">Claviceps pusilla</name>
    <dbReference type="NCBI Taxonomy" id="123648"/>
    <lineage>
        <taxon>Eukaryota</taxon>
        <taxon>Fungi</taxon>
        <taxon>Dikarya</taxon>
        <taxon>Ascomycota</taxon>
        <taxon>Pezizomycotina</taxon>
        <taxon>Sordariomycetes</taxon>
        <taxon>Hypocreomycetidae</taxon>
        <taxon>Hypocreales</taxon>
        <taxon>Clavicipitaceae</taxon>
        <taxon>Claviceps</taxon>
    </lineage>
</organism>
<reference evidence="3" key="1">
    <citation type="journal article" date="2020" name="bioRxiv">
        <title>Whole genome comparisons of ergot fungi reveals the divergence and evolution of species within the genus Claviceps are the result of varying mechanisms driving genome evolution and host range expansion.</title>
        <authorList>
            <person name="Wyka S.A."/>
            <person name="Mondo S.J."/>
            <person name="Liu M."/>
            <person name="Dettman J."/>
            <person name="Nalam V."/>
            <person name="Broders K.D."/>
        </authorList>
    </citation>
    <scope>NUCLEOTIDE SEQUENCE</scope>
    <source>
        <strain evidence="3">CCC 602</strain>
    </source>
</reference>
<accession>A0A9P7N6H2</accession>
<feature type="compositionally biased region" description="Polar residues" evidence="1">
    <location>
        <begin position="647"/>
        <end position="659"/>
    </location>
</feature>
<dbReference type="PANTHER" id="PTHR12307:SF36">
    <property type="entry name" value="GLYCOGEN-BINDING SUBUNIT 76A"/>
    <property type="match status" value="1"/>
</dbReference>
<dbReference type="InterPro" id="IPR038175">
    <property type="entry name" value="CBM21_dom_sf"/>
</dbReference>
<protein>
    <recommendedName>
        <fullName evidence="2">CBM21 domain-containing protein</fullName>
    </recommendedName>
</protein>
<feature type="compositionally biased region" description="Polar residues" evidence="1">
    <location>
        <begin position="627"/>
        <end position="638"/>
    </location>
</feature>
<dbReference type="Pfam" id="PF03370">
    <property type="entry name" value="CBM_21"/>
    <property type="match status" value="1"/>
</dbReference>
<feature type="domain" description="CBM21" evidence="2">
    <location>
        <begin position="247"/>
        <end position="361"/>
    </location>
</feature>
<feature type="compositionally biased region" description="Low complexity" evidence="1">
    <location>
        <begin position="81"/>
        <end position="100"/>
    </location>
</feature>
<dbReference type="GO" id="GO:0000164">
    <property type="term" value="C:protein phosphatase type 1 complex"/>
    <property type="evidence" value="ECO:0007669"/>
    <property type="project" value="TreeGrafter"/>
</dbReference>
<dbReference type="GO" id="GO:0008157">
    <property type="term" value="F:protein phosphatase 1 binding"/>
    <property type="evidence" value="ECO:0007669"/>
    <property type="project" value="TreeGrafter"/>
</dbReference>
<name>A0A9P7N6H2_9HYPO</name>
<dbReference type="Gene3D" id="2.60.40.2440">
    <property type="entry name" value="Carbohydrate binding type-21 domain"/>
    <property type="match status" value="1"/>
</dbReference>
<dbReference type="GO" id="GO:2001069">
    <property type="term" value="F:glycogen binding"/>
    <property type="evidence" value="ECO:0007669"/>
    <property type="project" value="TreeGrafter"/>
</dbReference>
<feature type="region of interest" description="Disordered" evidence="1">
    <location>
        <begin position="1"/>
        <end position="174"/>
    </location>
</feature>
<dbReference type="PROSITE" id="PS51159">
    <property type="entry name" value="CBM21"/>
    <property type="match status" value="1"/>
</dbReference>
<dbReference type="EMBL" id="SRPW01002024">
    <property type="protein sequence ID" value="KAG5996716.1"/>
    <property type="molecule type" value="Genomic_DNA"/>
</dbReference>
<gene>
    <name evidence="3" type="ORF">E4U43_002810</name>
</gene>
<evidence type="ECO:0000256" key="1">
    <source>
        <dbReference type="SAM" id="MobiDB-lite"/>
    </source>
</evidence>
<feature type="compositionally biased region" description="Basic and acidic residues" evidence="1">
    <location>
        <begin position="52"/>
        <end position="66"/>
    </location>
</feature>
<feature type="region of interest" description="Disordered" evidence="1">
    <location>
        <begin position="510"/>
        <end position="532"/>
    </location>
</feature>
<feature type="region of interest" description="Disordered" evidence="1">
    <location>
        <begin position="371"/>
        <end position="416"/>
    </location>
</feature>
<dbReference type="GO" id="GO:0005979">
    <property type="term" value="P:regulation of glycogen biosynthetic process"/>
    <property type="evidence" value="ECO:0007669"/>
    <property type="project" value="TreeGrafter"/>
</dbReference>
<sequence>MKMVALKDLGGSVRQSPPPRTDNNELIPKGAVISPPDSTASCSDDDELPEVASRRPDVLRDLREAVSKISKSTTPPPQPTQPKVTIPPSLHTSHSTSILTDMPTSGRGRRHSHVRCATEPNAAALKKSDSSSTVSEEETDEDRKNKPQMVRKKSGELVRPALRGRRRPSSMPGTPLFSKAVHFDSHLEHVRHFLQVDRPLAVSAGSSPAETYEDVPEYPFPKSGGGSSQISPPFAWEITTPNFPHDSLIRKSMPARLERVWLSNDQKSMFGSVAVANLAFSKSVVCRFTLDYWKTVSEVTAEYSHEIRPRESPQGHDRFTFTIKLSDMADLESKTMFFCVRYTVNGQEYWDNNDATNFQVDFRKKYLPQNGKNSFQGLGSTPLGGLPRSNRRQNSKSPTLRPLSSGPNSDAFGKGNGVFNFEQPIHEFLGESEPGGGLRFKSKSSSSLASDNIAMDLVSPSGVVFSNRYDFSASLDAAVKAAKHPASGQPRAKEQDTLYMKKNFRDTAPFRSATNSANTSTGTSPPAPSLPSASYEELVNKYCFFGSATKQSSPTFRDGTLNIAAPDVQKGQQARGPSNQKLITPITPEDSPVRHRKHANGAAHHSIYYASTNPYFSALNSDQSTNYFSASPSSQQESFAAGLPSSRGRTTPPTLASGSGTPGSDIATDRFPWTADAHNATAIQS</sequence>
<dbReference type="AlphaFoldDB" id="A0A9P7N6H2"/>
<evidence type="ECO:0000313" key="3">
    <source>
        <dbReference type="EMBL" id="KAG5996716.1"/>
    </source>
</evidence>
<feature type="region of interest" description="Disordered" evidence="1">
    <location>
        <begin position="569"/>
        <end position="593"/>
    </location>
</feature>
<feature type="region of interest" description="Disordered" evidence="1">
    <location>
        <begin position="627"/>
        <end position="671"/>
    </location>
</feature>
<evidence type="ECO:0000313" key="4">
    <source>
        <dbReference type="Proteomes" id="UP000748025"/>
    </source>
</evidence>
<feature type="compositionally biased region" description="Polar residues" evidence="1">
    <location>
        <begin position="570"/>
        <end position="582"/>
    </location>
</feature>
<comment type="caution">
    <text evidence="3">The sequence shown here is derived from an EMBL/GenBank/DDBJ whole genome shotgun (WGS) entry which is preliminary data.</text>
</comment>
<keyword evidence="4" id="KW-1185">Reference proteome</keyword>
<dbReference type="OrthoDB" id="1881at2759"/>
<evidence type="ECO:0000259" key="2">
    <source>
        <dbReference type="PROSITE" id="PS51159"/>
    </source>
</evidence>